<gene>
    <name evidence="3" type="ORF">B0T11DRAFT_319105</name>
</gene>
<feature type="signal peptide" evidence="2">
    <location>
        <begin position="1"/>
        <end position="17"/>
    </location>
</feature>
<dbReference type="SUPFAM" id="SSF54427">
    <property type="entry name" value="NTF2-like"/>
    <property type="match status" value="1"/>
</dbReference>
<evidence type="ECO:0000256" key="2">
    <source>
        <dbReference type="SAM" id="SignalP"/>
    </source>
</evidence>
<protein>
    <recommendedName>
        <fullName evidence="5">SnoaL-like domain-containing protein</fullName>
    </recommendedName>
</protein>
<dbReference type="AlphaFoldDB" id="A0A8K0TFZ3"/>
<evidence type="ECO:0000256" key="1">
    <source>
        <dbReference type="SAM" id="MobiDB-lite"/>
    </source>
</evidence>
<evidence type="ECO:0000313" key="3">
    <source>
        <dbReference type="EMBL" id="KAH7357885.1"/>
    </source>
</evidence>
<dbReference type="Gene3D" id="3.10.450.50">
    <property type="match status" value="1"/>
</dbReference>
<keyword evidence="4" id="KW-1185">Reference proteome</keyword>
<dbReference type="InterPro" id="IPR032710">
    <property type="entry name" value="NTF2-like_dom_sf"/>
</dbReference>
<accession>A0A8K0TFZ3</accession>
<reference evidence="3" key="1">
    <citation type="journal article" date="2021" name="Nat. Commun.">
        <title>Genetic determinants of endophytism in the Arabidopsis root mycobiome.</title>
        <authorList>
            <person name="Mesny F."/>
            <person name="Miyauchi S."/>
            <person name="Thiergart T."/>
            <person name="Pickel B."/>
            <person name="Atanasova L."/>
            <person name="Karlsson M."/>
            <person name="Huettel B."/>
            <person name="Barry K.W."/>
            <person name="Haridas S."/>
            <person name="Chen C."/>
            <person name="Bauer D."/>
            <person name="Andreopoulos W."/>
            <person name="Pangilinan J."/>
            <person name="LaButti K."/>
            <person name="Riley R."/>
            <person name="Lipzen A."/>
            <person name="Clum A."/>
            <person name="Drula E."/>
            <person name="Henrissat B."/>
            <person name="Kohler A."/>
            <person name="Grigoriev I.V."/>
            <person name="Martin F.M."/>
            <person name="Hacquard S."/>
        </authorList>
    </citation>
    <scope>NUCLEOTIDE SEQUENCE</scope>
    <source>
        <strain evidence="3">MPI-CAGE-AT-0016</strain>
    </source>
</reference>
<keyword evidence="2" id="KW-0732">Signal</keyword>
<organism evidence="3 4">
    <name type="scientific">Plectosphaerella cucumerina</name>
    <dbReference type="NCBI Taxonomy" id="40658"/>
    <lineage>
        <taxon>Eukaryota</taxon>
        <taxon>Fungi</taxon>
        <taxon>Dikarya</taxon>
        <taxon>Ascomycota</taxon>
        <taxon>Pezizomycotina</taxon>
        <taxon>Sordariomycetes</taxon>
        <taxon>Hypocreomycetidae</taxon>
        <taxon>Glomerellales</taxon>
        <taxon>Plectosphaerellaceae</taxon>
        <taxon>Plectosphaerella</taxon>
    </lineage>
</organism>
<evidence type="ECO:0008006" key="5">
    <source>
        <dbReference type="Google" id="ProtNLM"/>
    </source>
</evidence>
<feature type="compositionally biased region" description="Pro residues" evidence="1">
    <location>
        <begin position="36"/>
        <end position="47"/>
    </location>
</feature>
<dbReference type="OrthoDB" id="2820488at2759"/>
<dbReference type="EMBL" id="JAGPXD010000004">
    <property type="protein sequence ID" value="KAH7357885.1"/>
    <property type="molecule type" value="Genomic_DNA"/>
</dbReference>
<name>A0A8K0TFZ3_9PEZI</name>
<proteinExistence type="predicted"/>
<comment type="caution">
    <text evidence="3">The sequence shown here is derived from an EMBL/GenBank/DDBJ whole genome shotgun (WGS) entry which is preliminary data.</text>
</comment>
<dbReference type="Proteomes" id="UP000813385">
    <property type="component" value="Unassembled WGS sequence"/>
</dbReference>
<sequence>MRSTLPIFLFMAQAIAAVVPDANPTPVLKARQSVATPPPCQPISPPPTERETEQRFDEFTNAFLRTKNLTNAFEYISSTYINHNPFADDGPNAALDFLGPVWPNVTITVLRTAFRGDQGWLNYNATGVGEVVDRFRWEAGCIVEHWDVGEVFPEGETSGCAPSRRGLRG</sequence>
<evidence type="ECO:0000313" key="4">
    <source>
        <dbReference type="Proteomes" id="UP000813385"/>
    </source>
</evidence>
<feature type="region of interest" description="Disordered" evidence="1">
    <location>
        <begin position="30"/>
        <end position="52"/>
    </location>
</feature>
<feature type="chain" id="PRO_5035455995" description="SnoaL-like domain-containing protein" evidence="2">
    <location>
        <begin position="18"/>
        <end position="169"/>
    </location>
</feature>